<dbReference type="CDD" id="cd00082">
    <property type="entry name" value="HisKA"/>
    <property type="match status" value="1"/>
</dbReference>
<keyword evidence="8 11" id="KW-1133">Transmembrane helix</keyword>
<dbReference type="InterPro" id="IPR036890">
    <property type="entry name" value="HATPase_C_sf"/>
</dbReference>
<accession>A0ABY8SL84</accession>
<keyword evidence="6 11" id="KW-0812">Transmembrane</keyword>
<dbReference type="InterPro" id="IPR003594">
    <property type="entry name" value="HATPase_dom"/>
</dbReference>
<dbReference type="CDD" id="cd00075">
    <property type="entry name" value="HATPase"/>
    <property type="match status" value="1"/>
</dbReference>
<dbReference type="InterPro" id="IPR005467">
    <property type="entry name" value="His_kinase_dom"/>
</dbReference>
<organism evidence="15 16">
    <name type="scientific">Comamonas resistens</name>
    <dbReference type="NCBI Taxonomy" id="3046670"/>
    <lineage>
        <taxon>Bacteria</taxon>
        <taxon>Pseudomonadati</taxon>
        <taxon>Pseudomonadota</taxon>
        <taxon>Betaproteobacteria</taxon>
        <taxon>Burkholderiales</taxon>
        <taxon>Comamonadaceae</taxon>
        <taxon>Comamonas</taxon>
    </lineage>
</organism>
<dbReference type="InterPro" id="IPR036097">
    <property type="entry name" value="HisK_dim/P_sf"/>
</dbReference>
<keyword evidence="12" id="KW-0732">Signal</keyword>
<evidence type="ECO:0000256" key="10">
    <source>
        <dbReference type="ARBA" id="ARBA00023136"/>
    </source>
</evidence>
<evidence type="ECO:0000313" key="16">
    <source>
        <dbReference type="Proteomes" id="UP001240697"/>
    </source>
</evidence>
<evidence type="ECO:0000256" key="6">
    <source>
        <dbReference type="ARBA" id="ARBA00022692"/>
    </source>
</evidence>
<dbReference type="EMBL" id="CP125947">
    <property type="protein sequence ID" value="WHS63693.1"/>
    <property type="molecule type" value="Genomic_DNA"/>
</dbReference>
<evidence type="ECO:0000259" key="14">
    <source>
        <dbReference type="PROSITE" id="PS50885"/>
    </source>
</evidence>
<dbReference type="SUPFAM" id="SSF47384">
    <property type="entry name" value="Homodimeric domain of signal transducing histidine kinase"/>
    <property type="match status" value="1"/>
</dbReference>
<dbReference type="InterPro" id="IPR013727">
    <property type="entry name" value="2CSK_N"/>
</dbReference>
<keyword evidence="16" id="KW-1185">Reference proteome</keyword>
<evidence type="ECO:0000256" key="1">
    <source>
        <dbReference type="ARBA" id="ARBA00000085"/>
    </source>
</evidence>
<dbReference type="Gene3D" id="3.30.565.10">
    <property type="entry name" value="Histidine kinase-like ATPase, C-terminal domain"/>
    <property type="match status" value="1"/>
</dbReference>
<keyword evidence="4" id="KW-0597">Phosphoprotein</keyword>
<keyword evidence="9" id="KW-0902">Two-component regulatory system</keyword>
<evidence type="ECO:0000256" key="9">
    <source>
        <dbReference type="ARBA" id="ARBA00023012"/>
    </source>
</evidence>
<dbReference type="RefSeq" id="WP_283484850.1">
    <property type="nucleotide sequence ID" value="NZ_CP125947.1"/>
</dbReference>
<keyword evidence="7 15" id="KW-0418">Kinase</keyword>
<evidence type="ECO:0000256" key="3">
    <source>
        <dbReference type="ARBA" id="ARBA00012438"/>
    </source>
</evidence>
<dbReference type="Pfam" id="PF00512">
    <property type="entry name" value="HisKA"/>
    <property type="match status" value="1"/>
</dbReference>
<evidence type="ECO:0000256" key="11">
    <source>
        <dbReference type="SAM" id="Phobius"/>
    </source>
</evidence>
<dbReference type="Gene3D" id="1.10.287.130">
    <property type="match status" value="1"/>
</dbReference>
<dbReference type="EC" id="2.7.13.3" evidence="3"/>
<dbReference type="InterPro" id="IPR004358">
    <property type="entry name" value="Sig_transdc_His_kin-like_C"/>
</dbReference>
<keyword evidence="10 11" id="KW-0472">Membrane</keyword>
<dbReference type="PRINTS" id="PR00344">
    <property type="entry name" value="BCTRLSENSOR"/>
</dbReference>
<dbReference type="PROSITE" id="PS50885">
    <property type="entry name" value="HAMP"/>
    <property type="match status" value="1"/>
</dbReference>
<comment type="subcellular location">
    <subcellularLocation>
        <location evidence="2">Membrane</location>
    </subcellularLocation>
</comment>
<evidence type="ECO:0000256" key="2">
    <source>
        <dbReference type="ARBA" id="ARBA00004370"/>
    </source>
</evidence>
<proteinExistence type="predicted"/>
<comment type="catalytic activity">
    <reaction evidence="1">
        <text>ATP + protein L-histidine = ADP + protein N-phospho-L-histidine.</text>
        <dbReference type="EC" id="2.7.13.3"/>
    </reaction>
</comment>
<evidence type="ECO:0000259" key="13">
    <source>
        <dbReference type="PROSITE" id="PS50109"/>
    </source>
</evidence>
<dbReference type="PANTHER" id="PTHR45436:SF1">
    <property type="entry name" value="SENSOR PROTEIN QSEC"/>
    <property type="match status" value="1"/>
</dbReference>
<feature type="signal peptide" evidence="12">
    <location>
        <begin position="1"/>
        <end position="32"/>
    </location>
</feature>
<reference evidence="15 16" key="1">
    <citation type="submission" date="2023-05" db="EMBL/GenBank/DDBJ databases">
        <authorList>
            <person name="Yin Y."/>
            <person name="Lu Z."/>
        </authorList>
    </citation>
    <scope>NUCLEOTIDE SEQUENCE [LARGE SCALE GENOMIC DNA]</scope>
    <source>
        <strain evidence="15 16">ZM22</strain>
    </source>
</reference>
<feature type="chain" id="PRO_5046055408" description="histidine kinase" evidence="12">
    <location>
        <begin position="33"/>
        <end position="473"/>
    </location>
</feature>
<dbReference type="PROSITE" id="PS50109">
    <property type="entry name" value="HIS_KIN"/>
    <property type="match status" value="1"/>
</dbReference>
<name>A0ABY8SL84_9BURK</name>
<dbReference type="SUPFAM" id="SSF55874">
    <property type="entry name" value="ATPase domain of HSP90 chaperone/DNA topoisomerase II/histidine kinase"/>
    <property type="match status" value="1"/>
</dbReference>
<keyword evidence="5 15" id="KW-0808">Transferase</keyword>
<dbReference type="GO" id="GO:0004673">
    <property type="term" value="F:protein histidine kinase activity"/>
    <property type="evidence" value="ECO:0007669"/>
    <property type="project" value="UniProtKB-EC"/>
</dbReference>
<gene>
    <name evidence="15" type="ORF">QMY55_14245</name>
</gene>
<sequence length="473" mass="52569">MFYSLRARLALWLLLPLALLVALCGYAAHEHAEDAADYVQDHDLLSSAKNLADRLIWEDGDIHASVPPSALSLFMSPEHDQVFLSVINDQGQLLTGQPDFPQPPTLRLTGGDAAQWYDTKWQGQKLRAVITRRAMYDVAGSRQITVIVGKTTHSRDNMVRTLWWPTMEYLLWALVVAVLVSATALTLELRPLLRTARQLSSRQVQPARDMDFHLDSTRLHQELRPLAETLNQFARTIRNQVTRQRQFISDAAHQLRTPLAIQAHTLQQLQQLSPDEQPQQSALVQRLQRSNQQLISTTNQLLTLAQAEQAGSAQMQTVDLRELCLQALQTFAPAAEQKSLDLGLEDGGAPPHTFALHTSSRLLPELIHNLLDNAIRYTPAHGQVTLGLQSTADSITLYVEDNGPGIPRQSHDKVFERFYRLGSDQPGTGLGLAIVQEVARASQARITLGPALQTASTPLRPGLRVEVVFPRAA</sequence>
<evidence type="ECO:0000256" key="5">
    <source>
        <dbReference type="ARBA" id="ARBA00022679"/>
    </source>
</evidence>
<evidence type="ECO:0000256" key="12">
    <source>
        <dbReference type="SAM" id="SignalP"/>
    </source>
</evidence>
<evidence type="ECO:0000256" key="4">
    <source>
        <dbReference type="ARBA" id="ARBA00022553"/>
    </source>
</evidence>
<evidence type="ECO:0000313" key="15">
    <source>
        <dbReference type="EMBL" id="WHS63693.1"/>
    </source>
</evidence>
<dbReference type="InterPro" id="IPR003661">
    <property type="entry name" value="HisK_dim/P_dom"/>
</dbReference>
<dbReference type="InterPro" id="IPR050428">
    <property type="entry name" value="TCS_sensor_his_kinase"/>
</dbReference>
<protein>
    <recommendedName>
        <fullName evidence="3">histidine kinase</fullName>
        <ecNumber evidence="3">2.7.13.3</ecNumber>
    </recommendedName>
</protein>
<dbReference type="InterPro" id="IPR003660">
    <property type="entry name" value="HAMP_dom"/>
</dbReference>
<evidence type="ECO:0000256" key="7">
    <source>
        <dbReference type="ARBA" id="ARBA00022777"/>
    </source>
</evidence>
<feature type="domain" description="Histidine kinase" evidence="13">
    <location>
        <begin position="250"/>
        <end position="473"/>
    </location>
</feature>
<dbReference type="Pfam" id="PF02518">
    <property type="entry name" value="HATPase_c"/>
    <property type="match status" value="1"/>
</dbReference>
<feature type="domain" description="HAMP" evidence="14">
    <location>
        <begin position="189"/>
        <end position="242"/>
    </location>
</feature>
<dbReference type="PANTHER" id="PTHR45436">
    <property type="entry name" value="SENSOR HISTIDINE KINASE YKOH"/>
    <property type="match status" value="1"/>
</dbReference>
<evidence type="ECO:0000256" key="8">
    <source>
        <dbReference type="ARBA" id="ARBA00022989"/>
    </source>
</evidence>
<feature type="transmembrane region" description="Helical" evidence="11">
    <location>
        <begin position="169"/>
        <end position="187"/>
    </location>
</feature>
<dbReference type="SMART" id="SM00387">
    <property type="entry name" value="HATPase_c"/>
    <property type="match status" value="1"/>
</dbReference>
<dbReference type="SMART" id="SM00388">
    <property type="entry name" value="HisKA"/>
    <property type="match status" value="1"/>
</dbReference>
<dbReference type="Pfam" id="PF08521">
    <property type="entry name" value="2CSK_N"/>
    <property type="match status" value="1"/>
</dbReference>
<dbReference type="Proteomes" id="UP001240697">
    <property type="component" value="Chromosome"/>
</dbReference>